<dbReference type="PANTHER" id="PTHR10907">
    <property type="entry name" value="REGUCALCIN"/>
    <property type="match status" value="1"/>
</dbReference>
<dbReference type="eggNOG" id="COG3386">
    <property type="taxonomic scope" value="Bacteria"/>
</dbReference>
<dbReference type="RefSeq" id="WP_011810317.1">
    <property type="nucleotide sequence ID" value="NC_008786.1"/>
</dbReference>
<evidence type="ECO:0000313" key="5">
    <source>
        <dbReference type="EMBL" id="ABM58316.1"/>
    </source>
</evidence>
<accession>A1WL09</accession>
<organism evidence="5 6">
    <name type="scientific">Verminephrobacter eiseniae (strain EF01-2)</name>
    <dbReference type="NCBI Taxonomy" id="391735"/>
    <lineage>
        <taxon>Bacteria</taxon>
        <taxon>Pseudomonadati</taxon>
        <taxon>Pseudomonadota</taxon>
        <taxon>Betaproteobacteria</taxon>
        <taxon>Burkholderiales</taxon>
        <taxon>Comamonadaceae</taxon>
        <taxon>Verminephrobacter</taxon>
    </lineage>
</organism>
<proteinExistence type="inferred from homology"/>
<name>A1WL09_VEREI</name>
<keyword evidence="3" id="KW-0479">Metal-binding</keyword>
<dbReference type="EC" id="3.1.1.17" evidence="5"/>
<keyword evidence="3" id="KW-0862">Zinc</keyword>
<comment type="similarity">
    <text evidence="1">Belongs to the SMP-30/CGR1 family.</text>
</comment>
<feature type="active site" description="Proton donor/acceptor" evidence="2">
    <location>
        <position position="206"/>
    </location>
</feature>
<dbReference type="GO" id="GO:0004341">
    <property type="term" value="F:gluconolactonase activity"/>
    <property type="evidence" value="ECO:0007669"/>
    <property type="project" value="UniProtKB-EC"/>
</dbReference>
<evidence type="ECO:0000256" key="1">
    <source>
        <dbReference type="ARBA" id="ARBA00008853"/>
    </source>
</evidence>
<evidence type="ECO:0000256" key="2">
    <source>
        <dbReference type="PIRSR" id="PIRSR605511-1"/>
    </source>
</evidence>
<evidence type="ECO:0000259" key="4">
    <source>
        <dbReference type="Pfam" id="PF08450"/>
    </source>
</evidence>
<dbReference type="OrthoDB" id="9775406at2"/>
<dbReference type="InterPro" id="IPR013658">
    <property type="entry name" value="SGL"/>
</dbReference>
<dbReference type="EMBL" id="CP000542">
    <property type="protein sequence ID" value="ABM58316.1"/>
    <property type="molecule type" value="Genomic_DNA"/>
</dbReference>
<dbReference type="Gene3D" id="2.120.10.30">
    <property type="entry name" value="TolB, C-terminal domain"/>
    <property type="match status" value="1"/>
</dbReference>
<dbReference type="Proteomes" id="UP000000374">
    <property type="component" value="Chromosome"/>
</dbReference>
<dbReference type="GO" id="GO:0019853">
    <property type="term" value="P:L-ascorbic acid biosynthetic process"/>
    <property type="evidence" value="ECO:0007669"/>
    <property type="project" value="TreeGrafter"/>
</dbReference>
<dbReference type="GO" id="GO:0005509">
    <property type="term" value="F:calcium ion binding"/>
    <property type="evidence" value="ECO:0007669"/>
    <property type="project" value="TreeGrafter"/>
</dbReference>
<dbReference type="KEGG" id="vei:Veis_2571"/>
<dbReference type="InterPro" id="IPR011042">
    <property type="entry name" value="6-blade_b-propeller_TolB-like"/>
</dbReference>
<reference evidence="6" key="1">
    <citation type="submission" date="2006-12" db="EMBL/GenBank/DDBJ databases">
        <title>Complete sequence of chromosome 1 of Verminephrobacter eiseniae EF01-2.</title>
        <authorList>
            <person name="Copeland A."/>
            <person name="Lucas S."/>
            <person name="Lapidus A."/>
            <person name="Barry K."/>
            <person name="Detter J.C."/>
            <person name="Glavina del Rio T."/>
            <person name="Dalin E."/>
            <person name="Tice H."/>
            <person name="Pitluck S."/>
            <person name="Chertkov O."/>
            <person name="Brettin T."/>
            <person name="Bruce D."/>
            <person name="Han C."/>
            <person name="Tapia R."/>
            <person name="Gilna P."/>
            <person name="Schmutz J."/>
            <person name="Larimer F."/>
            <person name="Land M."/>
            <person name="Hauser L."/>
            <person name="Kyrpides N."/>
            <person name="Kim E."/>
            <person name="Stahl D."/>
            <person name="Richardson P."/>
        </authorList>
    </citation>
    <scope>NUCLEOTIDE SEQUENCE [LARGE SCALE GENOMIC DNA]</scope>
    <source>
        <strain evidence="6">EF01-2</strain>
    </source>
</reference>
<feature type="binding site" evidence="3">
    <location>
        <position position="150"/>
    </location>
    <ligand>
        <name>a divalent metal cation</name>
        <dbReference type="ChEBI" id="CHEBI:60240"/>
    </ligand>
</feature>
<dbReference type="PRINTS" id="PR01790">
    <property type="entry name" value="SMP30FAMILY"/>
</dbReference>
<dbReference type="SUPFAM" id="SSF63829">
    <property type="entry name" value="Calcium-dependent phosphotriesterase"/>
    <property type="match status" value="1"/>
</dbReference>
<sequence>MQTLPLPPSELGESPFWHPHEKRLYWCDIQGFALHAWEPATGRSWRWEMPAEPGCCAPAPDRHCVIGLRDGFHLLDTASGALRCLAPLPAARHDPRRLRLNDGRCDTAGRFWAGSMVTPRTAPDAALWRLSAGAGGYRLEQMAGDNFTANGLAFSPDDRFMYWSNTPEHRIDRFDFDAATGAIGKRQPWAHFARKEPGQPYGGRPDGAAVDRQGNYWVAMYEGACVLQLAPTGAVLQRIATPVQCPTMVCFGGEDLRTLYITSARAGRPEQERNASPAAGCLFSTRVEVPGLAVNFFKP</sequence>
<evidence type="ECO:0000256" key="3">
    <source>
        <dbReference type="PIRSR" id="PIRSR605511-2"/>
    </source>
</evidence>
<keyword evidence="5" id="KW-0378">Hydrolase</keyword>
<dbReference type="PANTHER" id="PTHR10907:SF47">
    <property type="entry name" value="REGUCALCIN"/>
    <property type="match status" value="1"/>
</dbReference>
<dbReference type="HOGENOM" id="CLU_036110_3_1_4"/>
<dbReference type="InterPro" id="IPR005511">
    <property type="entry name" value="SMP-30"/>
</dbReference>
<feature type="binding site" evidence="3">
    <location>
        <position position="13"/>
    </location>
    <ligand>
        <name>a divalent metal cation</name>
        <dbReference type="ChEBI" id="CHEBI:60240"/>
    </ligand>
</feature>
<dbReference type="STRING" id="391735.Veis_2571"/>
<evidence type="ECO:0000313" key="6">
    <source>
        <dbReference type="Proteomes" id="UP000000374"/>
    </source>
</evidence>
<dbReference type="GeneID" id="76461099"/>
<feature type="domain" description="SMP-30/Gluconolactonase/LRE-like region" evidence="4">
    <location>
        <begin position="11"/>
        <end position="265"/>
    </location>
</feature>
<protein>
    <submittedName>
        <fullName evidence="5">Gluconolactonase</fullName>
        <ecNumber evidence="5">3.1.1.17</ecNumber>
    </submittedName>
</protein>
<keyword evidence="6" id="KW-1185">Reference proteome</keyword>
<gene>
    <name evidence="5" type="ordered locus">Veis_2571</name>
</gene>
<feature type="binding site" evidence="3">
    <location>
        <position position="206"/>
    </location>
    <ligand>
        <name>a divalent metal cation</name>
        <dbReference type="ChEBI" id="CHEBI:60240"/>
    </ligand>
</feature>
<dbReference type="Pfam" id="PF08450">
    <property type="entry name" value="SGL"/>
    <property type="match status" value="1"/>
</dbReference>
<comment type="cofactor">
    <cofactor evidence="3">
        <name>Zn(2+)</name>
        <dbReference type="ChEBI" id="CHEBI:29105"/>
    </cofactor>
    <text evidence="3">Binds 1 divalent metal cation per subunit.</text>
</comment>
<feature type="binding site" evidence="3">
    <location>
        <position position="99"/>
    </location>
    <ligand>
        <name>substrate</name>
    </ligand>
</feature>
<feature type="binding site" evidence="3">
    <location>
        <position position="101"/>
    </location>
    <ligand>
        <name>substrate</name>
    </ligand>
</feature>
<dbReference type="AlphaFoldDB" id="A1WL09"/>